<name>E0Q5N9_9BIFI</name>
<evidence type="ECO:0000313" key="1">
    <source>
        <dbReference type="EMBL" id="EFM41963.1"/>
    </source>
</evidence>
<comment type="caution">
    <text evidence="1">The sequence shown here is derived from an EMBL/GenBank/DDBJ whole genome shotgun (WGS) entry which is preliminary data.</text>
</comment>
<accession>E0Q5N9</accession>
<evidence type="ECO:0000313" key="2">
    <source>
        <dbReference type="Proteomes" id="UP000003323"/>
    </source>
</evidence>
<reference evidence="1 2" key="1">
    <citation type="submission" date="2010-08" db="EMBL/GenBank/DDBJ databases">
        <authorList>
            <person name="Muzny D."/>
            <person name="Qin X."/>
            <person name="Deng J."/>
            <person name="Jiang H."/>
            <person name="Liu Y."/>
            <person name="Qu J."/>
            <person name="Song X.-Z."/>
            <person name="Zhang L."/>
            <person name="Thornton R."/>
            <person name="Coyle M."/>
            <person name="Francisco L."/>
            <person name="Jackson L."/>
            <person name="Javaid M."/>
            <person name="Korchina V."/>
            <person name="Kovar C."/>
            <person name="Mata R."/>
            <person name="Mathew T."/>
            <person name="Ngo R."/>
            <person name="Nguyen L."/>
            <person name="Nguyen N."/>
            <person name="Okwuonu G."/>
            <person name="Ongeri F."/>
            <person name="Pham C."/>
            <person name="Simmons D."/>
            <person name="Wilczek-Boney K."/>
            <person name="Hale W."/>
            <person name="Jakkamsetti A."/>
            <person name="Pham P."/>
            <person name="Ruth R."/>
            <person name="San Lucas F."/>
            <person name="Warren J."/>
            <person name="Zhang J."/>
            <person name="Zhao Z."/>
            <person name="Zhou C."/>
            <person name="Zhu D."/>
            <person name="Lee S."/>
            <person name="Bess C."/>
            <person name="Blankenburg K."/>
            <person name="Forbes L."/>
            <person name="Fu Q."/>
            <person name="Gubbala S."/>
            <person name="Hirani K."/>
            <person name="Jayaseelan J.C."/>
            <person name="Lara F."/>
            <person name="Munidasa M."/>
            <person name="Palculict T."/>
            <person name="Patil S."/>
            <person name="Pu L.-L."/>
            <person name="Saada N."/>
            <person name="Tang L."/>
            <person name="Weissenberger G."/>
            <person name="Zhu Y."/>
            <person name="Hemphill L."/>
            <person name="Shang Y."/>
            <person name="Youmans B."/>
            <person name="Ayvaz T."/>
            <person name="Ross M."/>
            <person name="Santibanez J."/>
            <person name="Aqrawi P."/>
            <person name="Gross S."/>
            <person name="Joshi V."/>
            <person name="Fowler G."/>
            <person name="Nazareth L."/>
            <person name="Reid J."/>
            <person name="Worley K."/>
            <person name="Petrosino J."/>
            <person name="Highlander S."/>
            <person name="Gibbs R."/>
        </authorList>
    </citation>
    <scope>NUCLEOTIDE SEQUENCE [LARGE SCALE GENOMIC DNA]</scope>
    <source>
        <strain evidence="1 2">ATCC 27679</strain>
    </source>
</reference>
<proteinExistence type="predicted"/>
<gene>
    <name evidence="1" type="ORF">HMPREF0168_0446</name>
</gene>
<dbReference type="HOGENOM" id="CLU_3077253_0_0_11"/>
<dbReference type="EMBL" id="AEEQ01000007">
    <property type="protein sequence ID" value="EFM41963.1"/>
    <property type="molecule type" value="Genomic_DNA"/>
</dbReference>
<sequence>MPTRHAHGRASASHRRVASIPGTPIFVSVRLPMRGGILTHDLSRPKIPFFQK</sequence>
<dbReference type="AlphaFoldDB" id="E0Q5N9"/>
<organism evidence="1 2">
    <name type="scientific">Bifidobacterium dentium ATCC 27679</name>
    <dbReference type="NCBI Taxonomy" id="871562"/>
    <lineage>
        <taxon>Bacteria</taxon>
        <taxon>Bacillati</taxon>
        <taxon>Actinomycetota</taxon>
        <taxon>Actinomycetes</taxon>
        <taxon>Bifidobacteriales</taxon>
        <taxon>Bifidobacteriaceae</taxon>
        <taxon>Bifidobacterium</taxon>
    </lineage>
</organism>
<protein>
    <submittedName>
        <fullName evidence="1">Uncharacterized protein</fullName>
    </submittedName>
</protein>
<dbReference type="Proteomes" id="UP000003323">
    <property type="component" value="Unassembled WGS sequence"/>
</dbReference>